<gene>
    <name evidence="3" type="ORF">DW782_15060</name>
    <name evidence="1" type="ORF">ERS852380_03629</name>
    <name evidence="2" type="ORF">GKD66_11090</name>
</gene>
<dbReference type="Proteomes" id="UP000095455">
    <property type="component" value="Unassembled WGS sequence"/>
</dbReference>
<organism evidence="3 5">
    <name type="scientific">Parabacteroides distasonis</name>
    <dbReference type="NCBI Taxonomy" id="823"/>
    <lineage>
        <taxon>Bacteria</taxon>
        <taxon>Pseudomonadati</taxon>
        <taxon>Bacteroidota</taxon>
        <taxon>Bacteroidia</taxon>
        <taxon>Bacteroidales</taxon>
        <taxon>Tannerellaceae</taxon>
        <taxon>Parabacteroides</taxon>
    </lineage>
</organism>
<proteinExistence type="predicted"/>
<dbReference type="EMBL" id="WKMC01000007">
    <property type="protein sequence ID" value="MRZ50752.1"/>
    <property type="molecule type" value="Genomic_DNA"/>
</dbReference>
<dbReference type="EMBL" id="QSJN01000009">
    <property type="protein sequence ID" value="RHD73162.1"/>
    <property type="molecule type" value="Genomic_DNA"/>
</dbReference>
<reference evidence="2 6" key="3">
    <citation type="journal article" date="2019" name="Nat. Med.">
        <title>A library of human gut bacterial isolates paired with longitudinal multiomics data enables mechanistic microbiome research.</title>
        <authorList>
            <person name="Poyet M."/>
            <person name="Groussin M."/>
            <person name="Gibbons S.M."/>
            <person name="Avila-Pacheco J."/>
            <person name="Jiang X."/>
            <person name="Kearney S.M."/>
            <person name="Perrotta A.R."/>
            <person name="Berdy B."/>
            <person name="Zhao S."/>
            <person name="Lieberman T.D."/>
            <person name="Swanson P.K."/>
            <person name="Smith M."/>
            <person name="Roesemann S."/>
            <person name="Alexander J.E."/>
            <person name="Rich S.A."/>
            <person name="Livny J."/>
            <person name="Vlamakis H."/>
            <person name="Clish C."/>
            <person name="Bullock K."/>
            <person name="Deik A."/>
            <person name="Scott J."/>
            <person name="Pierce K.A."/>
            <person name="Xavier R.J."/>
            <person name="Alm E.J."/>
        </authorList>
    </citation>
    <scope>NUCLEOTIDE SEQUENCE [LARGE SCALE GENOMIC DNA]</scope>
    <source>
        <strain evidence="2 6">BIOML-A32</strain>
    </source>
</reference>
<evidence type="ECO:0000313" key="3">
    <source>
        <dbReference type="EMBL" id="RHD73162.1"/>
    </source>
</evidence>
<accession>A0A174JCV5</accession>
<sequence length="81" mass="9504">MQKELPKHYHNVNFLNIFQTQTFSKQLLLNRLLWNLVPKTAHFLGYILNLYVFSRLIISISRQITDIYPAPSSNYPALALI</sequence>
<evidence type="ECO:0000313" key="5">
    <source>
        <dbReference type="Proteomes" id="UP000284660"/>
    </source>
</evidence>
<dbReference type="AlphaFoldDB" id="A0A174JCV5"/>
<reference evidence="1 4" key="1">
    <citation type="submission" date="2015-09" db="EMBL/GenBank/DDBJ databases">
        <authorList>
            <consortium name="Pathogen Informatics"/>
        </authorList>
    </citation>
    <scope>NUCLEOTIDE SEQUENCE [LARGE SCALE GENOMIC DNA]</scope>
    <source>
        <strain evidence="1 4">2789STDY5608822</strain>
    </source>
</reference>
<evidence type="ECO:0000313" key="6">
    <source>
        <dbReference type="Proteomes" id="UP000441358"/>
    </source>
</evidence>
<protein>
    <submittedName>
        <fullName evidence="3">Uncharacterized protein</fullName>
    </submittedName>
</protein>
<reference evidence="3 5" key="2">
    <citation type="submission" date="2018-08" db="EMBL/GenBank/DDBJ databases">
        <title>A genome reference for cultivated species of the human gut microbiota.</title>
        <authorList>
            <person name="Zou Y."/>
            <person name="Xue W."/>
            <person name="Luo G."/>
        </authorList>
    </citation>
    <scope>NUCLEOTIDE SEQUENCE [LARGE SCALE GENOMIC DNA]</scope>
    <source>
        <strain evidence="3 5">AM30-4</strain>
    </source>
</reference>
<evidence type="ECO:0000313" key="1">
    <source>
        <dbReference type="EMBL" id="CUO97493.1"/>
    </source>
</evidence>
<dbReference type="Proteomes" id="UP000284660">
    <property type="component" value="Unassembled WGS sequence"/>
</dbReference>
<evidence type="ECO:0000313" key="2">
    <source>
        <dbReference type="EMBL" id="MRZ50752.1"/>
    </source>
</evidence>
<dbReference type="Proteomes" id="UP000441358">
    <property type="component" value="Unassembled WGS sequence"/>
</dbReference>
<dbReference type="EMBL" id="CYYK01000014">
    <property type="protein sequence ID" value="CUO97493.1"/>
    <property type="molecule type" value="Genomic_DNA"/>
</dbReference>
<comment type="caution">
    <text evidence="3">The sequence shown here is derived from an EMBL/GenBank/DDBJ whole genome shotgun (WGS) entry which is preliminary data.</text>
</comment>
<name>A0A174JCV5_PARDI</name>
<evidence type="ECO:0000313" key="4">
    <source>
        <dbReference type="Proteomes" id="UP000095455"/>
    </source>
</evidence>